<dbReference type="AlphaFoldDB" id="A0AAE9YVZ9"/>
<dbReference type="Proteomes" id="UP000032568">
    <property type="component" value="Chromosome"/>
</dbReference>
<dbReference type="PANTHER" id="PTHR33204">
    <property type="entry name" value="TRANSCRIPTIONAL REGULATOR, MARR FAMILY"/>
    <property type="match status" value="1"/>
</dbReference>
<dbReference type="RefSeq" id="WP_053042761.1">
    <property type="nucleotide sequence ID" value="NZ_CP059735.1"/>
</dbReference>
<evidence type="ECO:0000256" key="3">
    <source>
        <dbReference type="ARBA" id="ARBA00023163"/>
    </source>
</evidence>
<dbReference type="EMBL" id="CP059735">
    <property type="protein sequence ID" value="WDE00578.1"/>
    <property type="molecule type" value="Genomic_DNA"/>
</dbReference>
<dbReference type="Pfam" id="PF01638">
    <property type="entry name" value="HxlR"/>
    <property type="match status" value="1"/>
</dbReference>
<dbReference type="KEGG" id="tact:SG35_008060"/>
<organism evidence="5 6">
    <name type="scientific">Thalassomonas actiniarum</name>
    <dbReference type="NCBI Taxonomy" id="485447"/>
    <lineage>
        <taxon>Bacteria</taxon>
        <taxon>Pseudomonadati</taxon>
        <taxon>Pseudomonadota</taxon>
        <taxon>Gammaproteobacteria</taxon>
        <taxon>Alteromonadales</taxon>
        <taxon>Colwelliaceae</taxon>
        <taxon>Thalassomonas</taxon>
    </lineage>
</organism>
<gene>
    <name evidence="5" type="ORF">SG35_008060</name>
</gene>
<keyword evidence="6" id="KW-1185">Reference proteome</keyword>
<reference evidence="5 6" key="1">
    <citation type="journal article" date="2015" name="Genome Announc.">
        <title>Draft Genome Sequences of Marine Isolates of Thalassomonas viridans and Thalassomonas actiniarum.</title>
        <authorList>
            <person name="Olonade I."/>
            <person name="van Zyl L.J."/>
            <person name="Trindade M."/>
        </authorList>
    </citation>
    <scope>NUCLEOTIDE SEQUENCE [LARGE SCALE GENOMIC DNA]</scope>
    <source>
        <strain evidence="5 6">A5K-106</strain>
    </source>
</reference>
<evidence type="ECO:0000313" key="6">
    <source>
        <dbReference type="Proteomes" id="UP000032568"/>
    </source>
</evidence>
<dbReference type="InterPro" id="IPR036388">
    <property type="entry name" value="WH-like_DNA-bd_sf"/>
</dbReference>
<dbReference type="GO" id="GO:0003677">
    <property type="term" value="F:DNA binding"/>
    <property type="evidence" value="ECO:0007669"/>
    <property type="project" value="UniProtKB-KW"/>
</dbReference>
<protein>
    <submittedName>
        <fullName evidence="5">Helix-turn-helix transcriptional regulator</fullName>
    </submittedName>
</protein>
<evidence type="ECO:0000313" key="5">
    <source>
        <dbReference type="EMBL" id="WDE00578.1"/>
    </source>
</evidence>
<feature type="domain" description="HTH hxlR-type" evidence="4">
    <location>
        <begin position="10"/>
        <end position="106"/>
    </location>
</feature>
<dbReference type="InterPro" id="IPR036390">
    <property type="entry name" value="WH_DNA-bd_sf"/>
</dbReference>
<dbReference type="PANTHER" id="PTHR33204:SF18">
    <property type="entry name" value="TRANSCRIPTIONAL REGULATORY PROTEIN"/>
    <property type="match status" value="1"/>
</dbReference>
<evidence type="ECO:0000259" key="4">
    <source>
        <dbReference type="PROSITE" id="PS51118"/>
    </source>
</evidence>
<proteinExistence type="predicted"/>
<keyword evidence="1" id="KW-0805">Transcription regulation</keyword>
<name>A0AAE9YVZ9_9GAMM</name>
<sequence length="201" mass="22892">MKKRTYQQNCYLAQAGDFLGERWTLLIFRELLIQPCRFKELNTYLAGMGTNLLSQRLKELEQCDMVAKLNPEDKRSAYRLTEKGRELEGVILELIRWGAGALPLEKEGRHFHHWDLLAMKALFSPRHCRAGITIQFACEELTAWVATEQLGGAFALNFAIGMAEDADIELAMTIADFQQQALAGKYHHDARLNAFIACFNP</sequence>
<evidence type="ECO:0000256" key="2">
    <source>
        <dbReference type="ARBA" id="ARBA00023125"/>
    </source>
</evidence>
<dbReference type="PROSITE" id="PS51118">
    <property type="entry name" value="HTH_HXLR"/>
    <property type="match status" value="1"/>
</dbReference>
<evidence type="ECO:0000256" key="1">
    <source>
        <dbReference type="ARBA" id="ARBA00023015"/>
    </source>
</evidence>
<keyword evidence="2" id="KW-0238">DNA-binding</keyword>
<dbReference type="SUPFAM" id="SSF46785">
    <property type="entry name" value="Winged helix' DNA-binding domain"/>
    <property type="match status" value="1"/>
</dbReference>
<dbReference type="InterPro" id="IPR002577">
    <property type="entry name" value="HTH_HxlR"/>
</dbReference>
<keyword evidence="3" id="KW-0804">Transcription</keyword>
<accession>A0AAE9YVZ9</accession>
<dbReference type="Gene3D" id="1.10.10.10">
    <property type="entry name" value="Winged helix-like DNA-binding domain superfamily/Winged helix DNA-binding domain"/>
    <property type="match status" value="1"/>
</dbReference>
<reference evidence="5 6" key="2">
    <citation type="journal article" date="2022" name="Mar. Drugs">
        <title>Bioassay-Guided Fractionation Leads to the Detection of Cholic Acid Generated by the Rare Thalassomonas sp.</title>
        <authorList>
            <person name="Pheiffer F."/>
            <person name="Schneider Y.K."/>
            <person name="Hansen E.H."/>
            <person name="Andersen J.H."/>
            <person name="Isaksson J."/>
            <person name="Busche T."/>
            <person name="R C."/>
            <person name="Kalinowski J."/>
            <person name="Zyl L.V."/>
            <person name="Trindade M."/>
        </authorList>
    </citation>
    <scope>NUCLEOTIDE SEQUENCE [LARGE SCALE GENOMIC DNA]</scope>
    <source>
        <strain evidence="5 6">A5K-106</strain>
    </source>
</reference>